<name>A0ABS3UDU0_9ACTN</name>
<evidence type="ECO:0000256" key="1">
    <source>
        <dbReference type="SAM" id="MobiDB-lite"/>
    </source>
</evidence>
<proteinExistence type="predicted"/>
<reference evidence="3 4" key="1">
    <citation type="submission" date="2021-03" db="EMBL/GenBank/DDBJ databases">
        <title>Actinoplanes flavus sp. nov., a novel actinomycete isolated from Coconut Palm rhizosphere soil.</title>
        <authorList>
            <person name="Luo X."/>
        </authorList>
    </citation>
    <scope>NUCLEOTIDE SEQUENCE [LARGE SCALE GENOMIC DNA]</scope>
    <source>
        <strain evidence="3 4">NEAU-H7</strain>
    </source>
</reference>
<keyword evidence="2" id="KW-0812">Transmembrane</keyword>
<evidence type="ECO:0000256" key="2">
    <source>
        <dbReference type="SAM" id="Phobius"/>
    </source>
</evidence>
<dbReference type="Proteomes" id="UP000679690">
    <property type="component" value="Unassembled WGS sequence"/>
</dbReference>
<keyword evidence="4" id="KW-1185">Reference proteome</keyword>
<dbReference type="EMBL" id="JAGFNS010000003">
    <property type="protein sequence ID" value="MBO3736945.1"/>
    <property type="molecule type" value="Genomic_DNA"/>
</dbReference>
<evidence type="ECO:0000313" key="4">
    <source>
        <dbReference type="Proteomes" id="UP000679690"/>
    </source>
</evidence>
<feature type="region of interest" description="Disordered" evidence="1">
    <location>
        <begin position="231"/>
        <end position="268"/>
    </location>
</feature>
<keyword evidence="2" id="KW-0472">Membrane</keyword>
<feature type="transmembrane region" description="Helical" evidence="2">
    <location>
        <begin position="159"/>
        <end position="183"/>
    </location>
</feature>
<gene>
    <name evidence="3" type="ORF">J5X75_05385</name>
</gene>
<comment type="caution">
    <text evidence="3">The sequence shown here is derived from an EMBL/GenBank/DDBJ whole genome shotgun (WGS) entry which is preliminary data.</text>
</comment>
<evidence type="ECO:0008006" key="5">
    <source>
        <dbReference type="Google" id="ProtNLM"/>
    </source>
</evidence>
<protein>
    <recommendedName>
        <fullName evidence="5">WXG100 family type VII secretion target</fullName>
    </recommendedName>
</protein>
<sequence length="268" mass="28643">MTAPGAGAFEQDFYDATQAISRGVQEIQDNFRLLEERLNRALTFIYVPMISEGIIAAFQKLTEATDKFFNLLQRFITEPGYPPALFRVGELWETEVGQKLSDQAARMAPNSRAADDSFVGSAARAYKDAAEAQRLATQSFMPLSTSVKSALHELGHSQIVFLIAIGAAAATFVVGLVAAVAAAGTGVGAPAAGPIAISAAAGAVTMLLTAAPIIYDAYSRFKTAINTMESELRDSEGMPSEGDPPVSRWPRVGERITDNPRPWQVATD</sequence>
<keyword evidence="2" id="KW-1133">Transmembrane helix</keyword>
<evidence type="ECO:0000313" key="3">
    <source>
        <dbReference type="EMBL" id="MBO3736945.1"/>
    </source>
</evidence>
<feature type="transmembrane region" description="Helical" evidence="2">
    <location>
        <begin position="195"/>
        <end position="218"/>
    </location>
</feature>
<accession>A0ABS3UDU0</accession>
<dbReference type="RefSeq" id="WP_208466178.1">
    <property type="nucleotide sequence ID" value="NZ_JAGFNS010000003.1"/>
</dbReference>
<organism evidence="3 4">
    <name type="scientific">Actinoplanes flavus</name>
    <dbReference type="NCBI Taxonomy" id="2820290"/>
    <lineage>
        <taxon>Bacteria</taxon>
        <taxon>Bacillati</taxon>
        <taxon>Actinomycetota</taxon>
        <taxon>Actinomycetes</taxon>
        <taxon>Micromonosporales</taxon>
        <taxon>Micromonosporaceae</taxon>
        <taxon>Actinoplanes</taxon>
    </lineage>
</organism>